<evidence type="ECO:0000256" key="3">
    <source>
        <dbReference type="ARBA" id="ARBA00022692"/>
    </source>
</evidence>
<dbReference type="EMBL" id="JAYKXH010000015">
    <property type="protein sequence ID" value="KAK7143448.1"/>
    <property type="molecule type" value="Genomic_DNA"/>
</dbReference>
<keyword evidence="8" id="KW-0675">Receptor</keyword>
<dbReference type="InterPro" id="IPR013783">
    <property type="entry name" value="Ig-like_fold"/>
</dbReference>
<keyword evidence="4 11" id="KW-0732">Signal</keyword>
<evidence type="ECO:0000256" key="6">
    <source>
        <dbReference type="ARBA" id="ARBA00022989"/>
    </source>
</evidence>
<reference evidence="13 14" key="1">
    <citation type="submission" date="2024-02" db="EMBL/GenBank/DDBJ databases">
        <title>Chromosome-level genome assembly of the Eurasian Minnow (Phoxinus phoxinus).</title>
        <authorList>
            <person name="Oriowo T.O."/>
            <person name="Martin S."/>
            <person name="Stange M."/>
            <person name="Chrysostomakis Y."/>
            <person name="Brown T."/>
            <person name="Winkler S."/>
            <person name="Kukowka S."/>
            <person name="Myers E.W."/>
            <person name="Bohne A."/>
        </authorList>
    </citation>
    <scope>NUCLEOTIDE SEQUENCE [LARGE SCALE GENOMIC DNA]</scope>
    <source>
        <strain evidence="13">ZFMK-TIS-60720</strain>
        <tissue evidence="13">Whole Organism</tissue>
    </source>
</reference>
<comment type="caution">
    <text evidence="13">The sequence shown here is derived from an EMBL/GenBank/DDBJ whole genome shotgun (WGS) entry which is preliminary data.</text>
</comment>
<dbReference type="Pfam" id="PF17971">
    <property type="entry name" value="LIFR_D2"/>
    <property type="match status" value="1"/>
</dbReference>
<keyword evidence="3 10" id="KW-0812">Transmembrane</keyword>
<dbReference type="Pfam" id="PF25552">
    <property type="entry name" value="LIFR_D4"/>
    <property type="match status" value="1"/>
</dbReference>
<dbReference type="CDD" id="cd00063">
    <property type="entry name" value="FN3"/>
    <property type="match status" value="2"/>
</dbReference>
<feature type="signal peptide" evidence="11">
    <location>
        <begin position="1"/>
        <end position="19"/>
    </location>
</feature>
<dbReference type="AlphaFoldDB" id="A0AAN9CNH4"/>
<sequence>MSVWLLCALLSSLICQTEQDGHPLSIKEVNVYAETDIPDNGAWVLNVEWRDEFAENNESRKVSYDVQVFHTEQMSLVHNETVRVTPDNTTHHHWNWTSPIPLQCTSHSVRLRRRDRDHTGEWTPLYTYKGQDLIATKVVVYPRDHVFMVGSNITFCCIFKTVPSPDSEFLIGISNRTYITKPVHFLIPSKTTSDIPCVDKGGNEGGSSVFIGYPPDDQNLTCVTRDLSSVECHWNRGRKTYLDGNKKTIYTLNGRDCDFDKCVLPAVPKMTNWTLVAKNLLGVKILTDTADPTHRVWFRAPSNIFHAAYARNVTLSWNVTNYTSFPMICQAMLNGSIYNKTFNGLGLSSIVLVHLQPFAKYTVKVRCGSDEHFYKWGDWSEMTEFSTEEDIPEAVDVWIQYFEQNAYVLWKPLTRQQSHGIITQYSLTKGKWREIIDITPNTQCFNITPENERSDRKITVSAKNSAGLSPPSTIIVPGYPDNAVNISRISDGNGGFEMAWDGYFNSTCGYVVEWFPTYYETQCAVEWKKITECDHATFCNWKQYGIFEAGVKYTVSVYACIDDKPMLLRRREEYAIEQRPSGTVQNLRGKPNGRHFELSWDEVPLQQQKGFIEGYMVIAFHHDSKTPISTSVTNGPKVSLPLEPGSYTFNVSAFTSGGEGGNATLRMTIEKNIEQMIVASVVGFSAAILVFIIVTVLCYKKRKWLKNLLYPDIPKPKLEGKWNSKGFYCPQMTEGYMKCEIQEVHSSERPATAESLHGLDLIRSNSTVFPAQHSFMSKSPVLYPPLWRCAEKLTSIIENPSYNMSILEPVDVAQISELPLEMEDSYIPAPNCFQENVVVTGTSPSYKPQHSLQMYS</sequence>
<comment type="similarity">
    <text evidence="2">Belongs to the type I cytokine receptor family. Type 2 subfamily.</text>
</comment>
<evidence type="ECO:0000256" key="2">
    <source>
        <dbReference type="ARBA" id="ARBA00008921"/>
    </source>
</evidence>
<organism evidence="13 14">
    <name type="scientific">Phoxinus phoxinus</name>
    <name type="common">Eurasian minnow</name>
    <dbReference type="NCBI Taxonomy" id="58324"/>
    <lineage>
        <taxon>Eukaryota</taxon>
        <taxon>Metazoa</taxon>
        <taxon>Chordata</taxon>
        <taxon>Craniata</taxon>
        <taxon>Vertebrata</taxon>
        <taxon>Euteleostomi</taxon>
        <taxon>Actinopterygii</taxon>
        <taxon>Neopterygii</taxon>
        <taxon>Teleostei</taxon>
        <taxon>Ostariophysi</taxon>
        <taxon>Cypriniformes</taxon>
        <taxon>Leuciscidae</taxon>
        <taxon>Phoxininae</taxon>
        <taxon>Phoxinus</taxon>
    </lineage>
</organism>
<evidence type="ECO:0000256" key="5">
    <source>
        <dbReference type="ARBA" id="ARBA00022737"/>
    </source>
</evidence>
<evidence type="ECO:0000313" key="13">
    <source>
        <dbReference type="EMBL" id="KAK7143448.1"/>
    </source>
</evidence>
<dbReference type="InterPro" id="IPR003961">
    <property type="entry name" value="FN3_dom"/>
</dbReference>
<evidence type="ECO:0000313" key="14">
    <source>
        <dbReference type="Proteomes" id="UP001364617"/>
    </source>
</evidence>
<dbReference type="PANTHER" id="PTHR48423:SF1">
    <property type="entry name" value="INTERLEUKIN-27 RECEPTOR SUBUNIT ALPHA"/>
    <property type="match status" value="1"/>
</dbReference>
<gene>
    <name evidence="13" type="ORF">R3I93_014568</name>
</gene>
<dbReference type="SUPFAM" id="SSF49265">
    <property type="entry name" value="Fibronectin type III"/>
    <property type="match status" value="2"/>
</dbReference>
<protein>
    <recommendedName>
        <fullName evidence="12">Fibronectin type-III domain-containing protein</fullName>
    </recommendedName>
</protein>
<evidence type="ECO:0000259" key="12">
    <source>
        <dbReference type="PROSITE" id="PS50853"/>
    </source>
</evidence>
<dbReference type="InterPro" id="IPR040817">
    <property type="entry name" value="LIFR_D2"/>
</dbReference>
<feature type="transmembrane region" description="Helical" evidence="10">
    <location>
        <begin position="676"/>
        <end position="699"/>
    </location>
</feature>
<feature type="domain" description="Fibronectin type-III" evidence="12">
    <location>
        <begin position="300"/>
        <end position="390"/>
    </location>
</feature>
<dbReference type="PANTHER" id="PTHR48423">
    <property type="entry name" value="INTERLEUKIN-27 RECEPTOR SUBUNIT ALPHA"/>
    <property type="match status" value="1"/>
</dbReference>
<dbReference type="Gene3D" id="2.60.40.10">
    <property type="entry name" value="Immunoglobulins"/>
    <property type="match status" value="7"/>
</dbReference>
<dbReference type="InterPro" id="IPR036116">
    <property type="entry name" value="FN3_sf"/>
</dbReference>
<feature type="chain" id="PRO_5042974437" description="Fibronectin type-III domain-containing protein" evidence="11">
    <location>
        <begin position="20"/>
        <end position="856"/>
    </location>
</feature>
<dbReference type="GO" id="GO:0005886">
    <property type="term" value="C:plasma membrane"/>
    <property type="evidence" value="ECO:0007669"/>
    <property type="project" value="UniProtKB-ARBA"/>
</dbReference>
<keyword evidence="14" id="KW-1185">Reference proteome</keyword>
<feature type="domain" description="Fibronectin type-III" evidence="12">
    <location>
        <begin position="391"/>
        <end position="483"/>
    </location>
</feature>
<evidence type="ECO:0000256" key="8">
    <source>
        <dbReference type="ARBA" id="ARBA00023170"/>
    </source>
</evidence>
<dbReference type="InterPro" id="IPR052672">
    <property type="entry name" value="Type1_Cytokine_Rcpt_Type2"/>
</dbReference>
<evidence type="ECO:0000256" key="11">
    <source>
        <dbReference type="SAM" id="SignalP"/>
    </source>
</evidence>
<keyword evidence="5" id="KW-0677">Repeat</keyword>
<dbReference type="Proteomes" id="UP001364617">
    <property type="component" value="Unassembled WGS sequence"/>
</dbReference>
<name>A0AAN9CNH4_9TELE</name>
<dbReference type="SMART" id="SM00060">
    <property type="entry name" value="FN3"/>
    <property type="match status" value="3"/>
</dbReference>
<keyword evidence="7 10" id="KW-0472">Membrane</keyword>
<proteinExistence type="inferred from homology"/>
<comment type="subcellular location">
    <subcellularLocation>
        <location evidence="1">Membrane</location>
        <topology evidence="1">Single-pass type I membrane protein</topology>
    </subcellularLocation>
</comment>
<evidence type="ECO:0000256" key="7">
    <source>
        <dbReference type="ARBA" id="ARBA00023136"/>
    </source>
</evidence>
<dbReference type="PROSITE" id="PS50853">
    <property type="entry name" value="FN3"/>
    <property type="match status" value="2"/>
</dbReference>
<evidence type="ECO:0000256" key="9">
    <source>
        <dbReference type="ARBA" id="ARBA00023180"/>
    </source>
</evidence>
<evidence type="ECO:0000256" key="10">
    <source>
        <dbReference type="SAM" id="Phobius"/>
    </source>
</evidence>
<keyword evidence="6 10" id="KW-1133">Transmembrane helix</keyword>
<evidence type="ECO:0000256" key="1">
    <source>
        <dbReference type="ARBA" id="ARBA00004479"/>
    </source>
</evidence>
<keyword evidence="9" id="KW-0325">Glycoprotein</keyword>
<evidence type="ECO:0000256" key="4">
    <source>
        <dbReference type="ARBA" id="ARBA00022729"/>
    </source>
</evidence>
<accession>A0AAN9CNH4</accession>